<name>A0A2A3ZTY3_BREAU</name>
<comment type="caution">
    <text evidence="17">The sequence shown here is derived from an EMBL/GenBank/DDBJ whole genome shotgun (WGS) entry which is preliminary data.</text>
</comment>
<evidence type="ECO:0000256" key="4">
    <source>
        <dbReference type="ARBA" id="ARBA00011233"/>
    </source>
</evidence>
<dbReference type="SUPFAM" id="SSF49503">
    <property type="entry name" value="Cupredoxins"/>
    <property type="match status" value="3"/>
</dbReference>
<feature type="region of interest" description="Disordered" evidence="13">
    <location>
        <begin position="1"/>
        <end position="23"/>
    </location>
</feature>
<feature type="binding site" description="type 1 copper site" evidence="12">
    <location>
        <position position="751"/>
    </location>
    <ligand>
        <name>Cu cation</name>
        <dbReference type="ChEBI" id="CHEBI:23378"/>
        <label>1</label>
    </ligand>
</feature>
<reference evidence="17 18" key="1">
    <citation type="journal article" date="2017" name="Elife">
        <title>Extensive horizontal gene transfer in cheese-associated bacteria.</title>
        <authorList>
            <person name="Bonham K.S."/>
            <person name="Wolfe B.E."/>
            <person name="Dutton R.J."/>
        </authorList>
    </citation>
    <scope>NUCLEOTIDE SEQUENCE [LARGE SCALE GENOMIC DNA]</scope>
    <source>
        <strain evidence="17 18">738_8</strain>
    </source>
</reference>
<feature type="transmembrane region" description="Helical" evidence="14">
    <location>
        <begin position="58"/>
        <end position="79"/>
    </location>
</feature>
<evidence type="ECO:0000256" key="9">
    <source>
        <dbReference type="ARBA" id="ARBA00023002"/>
    </source>
</evidence>
<keyword evidence="8" id="KW-0677">Repeat</keyword>
<dbReference type="PANTHER" id="PTHR11709">
    <property type="entry name" value="MULTI-COPPER OXIDASE"/>
    <property type="match status" value="1"/>
</dbReference>
<feature type="transmembrane region" description="Helical" evidence="14">
    <location>
        <begin position="100"/>
        <end position="119"/>
    </location>
</feature>
<dbReference type="AlphaFoldDB" id="A0A2A3ZTY3"/>
<accession>A0A2A3ZTY3</accession>
<keyword evidence="7 12" id="KW-0479">Metal-binding</keyword>
<keyword evidence="9" id="KW-0560">Oxidoreductase</keyword>
<dbReference type="RefSeq" id="WP_096145932.1">
    <property type="nucleotide sequence ID" value="NZ_NRHA01000007.1"/>
</dbReference>
<dbReference type="CDD" id="cd04208">
    <property type="entry name" value="CuRO_2_CuNIR"/>
    <property type="match status" value="1"/>
</dbReference>
<protein>
    <recommendedName>
        <fullName evidence="6">Copper-containing nitrite reductase</fullName>
        <ecNumber evidence="5">1.7.2.1</ecNumber>
    </recommendedName>
</protein>
<dbReference type="Pfam" id="PF13473">
    <property type="entry name" value="Cupredoxin_1"/>
    <property type="match status" value="1"/>
</dbReference>
<feature type="binding site" description="type 1 copper site" evidence="12">
    <location>
        <position position="765"/>
    </location>
    <ligand>
        <name>Cu cation</name>
        <dbReference type="ChEBI" id="CHEBI:23378"/>
        <label>1</label>
    </ligand>
</feature>
<feature type="transmembrane region" description="Helical" evidence="14">
    <location>
        <begin position="453"/>
        <end position="473"/>
    </location>
</feature>
<evidence type="ECO:0000313" key="18">
    <source>
        <dbReference type="Proteomes" id="UP000217881"/>
    </source>
</evidence>
<feature type="binding site" description="type 1 copper site" evidence="12">
    <location>
        <position position="712"/>
    </location>
    <ligand>
        <name>Cu cation</name>
        <dbReference type="ChEBI" id="CHEBI:23378"/>
        <label>1</label>
    </ligand>
</feature>
<dbReference type="CDD" id="cd11020">
    <property type="entry name" value="CuRO_1_CuNIR"/>
    <property type="match status" value="1"/>
</dbReference>
<dbReference type="GO" id="GO:0005507">
    <property type="term" value="F:copper ion binding"/>
    <property type="evidence" value="ECO:0007669"/>
    <property type="project" value="InterPro"/>
</dbReference>
<feature type="domain" description="Plastocyanin-like" evidence="15">
    <location>
        <begin position="666"/>
        <end position="774"/>
    </location>
</feature>
<feature type="transmembrane region" description="Helical" evidence="14">
    <location>
        <begin position="156"/>
        <end position="178"/>
    </location>
</feature>
<feature type="binding site" description="type 1 copper site" evidence="12">
    <location>
        <position position="760"/>
    </location>
    <ligand>
        <name>Cu cation</name>
        <dbReference type="ChEBI" id="CHEBI:23378"/>
        <label>1</label>
    </ligand>
</feature>
<comment type="catalytic activity">
    <reaction evidence="11">
        <text>nitric oxide + Fe(III)-[cytochrome c] + H2O = Fe(II)-[cytochrome c] + nitrite + 2 H(+)</text>
        <dbReference type="Rhea" id="RHEA:15233"/>
        <dbReference type="Rhea" id="RHEA-COMP:10350"/>
        <dbReference type="Rhea" id="RHEA-COMP:14399"/>
        <dbReference type="ChEBI" id="CHEBI:15377"/>
        <dbReference type="ChEBI" id="CHEBI:15378"/>
        <dbReference type="ChEBI" id="CHEBI:16301"/>
        <dbReference type="ChEBI" id="CHEBI:16480"/>
        <dbReference type="ChEBI" id="CHEBI:29033"/>
        <dbReference type="ChEBI" id="CHEBI:29034"/>
        <dbReference type="EC" id="1.7.2.1"/>
    </reaction>
</comment>
<feature type="transmembrane region" description="Helical" evidence="14">
    <location>
        <begin position="190"/>
        <end position="213"/>
    </location>
</feature>
<evidence type="ECO:0000259" key="15">
    <source>
        <dbReference type="Pfam" id="PF07732"/>
    </source>
</evidence>
<evidence type="ECO:0000256" key="8">
    <source>
        <dbReference type="ARBA" id="ARBA00022737"/>
    </source>
</evidence>
<evidence type="ECO:0000256" key="1">
    <source>
        <dbReference type="ARBA" id="ARBA00001960"/>
    </source>
</evidence>
<feature type="binding site" description="type 1 copper site" evidence="12">
    <location>
        <position position="717"/>
    </location>
    <ligand>
        <name>Cu cation</name>
        <dbReference type="ChEBI" id="CHEBI:23378"/>
        <label>1</label>
    </ligand>
</feature>
<dbReference type="GO" id="GO:0050421">
    <property type="term" value="F:nitrite reductase (NO-forming) activity"/>
    <property type="evidence" value="ECO:0007669"/>
    <property type="project" value="UniProtKB-EC"/>
</dbReference>
<feature type="binding site" description="type 1 copper site" evidence="12">
    <location>
        <position position="752"/>
    </location>
    <ligand>
        <name>Cu cation</name>
        <dbReference type="ChEBI" id="CHEBI:23378"/>
        <label>1</label>
    </ligand>
</feature>
<sequence>MSPQISSPDPQNRPRAGQPEPPAARGRWLIRDLPVIVWLVFLLVVIAAHPGLPVARWLMIHLLVLGAASHSILVWSKHFAEALLHTPSTEADRRGQSRRLILLNGGTLIVIIGMIASVWTFVLVGAAAVAGAVIWHGLSLWAQARTALASRFASTLHYYLAAAAMLPIGVALGVILAFGVGDSWHSRLVAAHALINLLGWIGLTVLGTLVTLWPTMLRTKIVPGAEVAAKRALPILSIGLAVTLAAALLSQPWAAGIGLIAYLGGIALIGRPFFLAALAKPPREYPTFSAAAAMVWLVICLFATTWVFFTSETWTEATQGFTWLVPALAAGFAAQILFGALSYLLPVVLGGGPNAVRAATMEFARFGTLRITIINVGLAICLLPVPSWVRVLCSGLVALGLAAFLPLVFRGIRASRRAKKNPPEPVTGDRRAQVRALKEERAAEQKQVSRNNLALAAAGLSAVLLAVAGGVAIDPASTAAINETTASAGAAATGETTHVRVEAKDMRFTPATVDVPTGDRLIIDLKNLDDEDVHDLVLATGQDSGRLAPGESTSLDVGIVGEDNDGWCSIAGHRQMGMVFGINVTGGSSPAGADSSRTDSSDAMPGMDHGGDAGGDSTPRSGTDDTGSAAADVDFLADPGADFSARDSELRPTSGGVTHKETFTVSEVERTVAADIRQKLWLFNKTMPGPTLRGDVGDVFVITLVNDGSMGHSIDFHAGELAPDKPMRTIPPGESLTYTFKATHSGIWMYHCATMPMSSHIANGMFGAVIIDPPDLPAVDKEFVLVQSELYLGPQGGVVDSQKVRREEPDAVVFNGFANQYDHDPLTARTGERVRFWILNVGPNRSSAFHIIGGQFDTVYKEGAYLIRPDNPEKGASQVLDLETAQGGFVELEFAEEGHYPFVSHKMVDAERGAHGIVDITG</sequence>
<gene>
    <name evidence="17" type="ORF">CIK59_05310</name>
</gene>
<evidence type="ECO:0000259" key="16">
    <source>
        <dbReference type="Pfam" id="PF13473"/>
    </source>
</evidence>
<feature type="domain" description="EfeO-type cupredoxin-like" evidence="16">
    <location>
        <begin position="486"/>
        <end position="557"/>
    </location>
</feature>
<evidence type="ECO:0000256" key="11">
    <source>
        <dbReference type="ARBA" id="ARBA00049340"/>
    </source>
</evidence>
<evidence type="ECO:0000256" key="12">
    <source>
        <dbReference type="PIRSR" id="PIRSR601287-1"/>
    </source>
</evidence>
<keyword evidence="14" id="KW-1133">Transmembrane helix</keyword>
<dbReference type="EMBL" id="NRHA01000007">
    <property type="protein sequence ID" value="PCC54923.1"/>
    <property type="molecule type" value="Genomic_DNA"/>
</dbReference>
<dbReference type="Pfam" id="PF07732">
    <property type="entry name" value="Cu-oxidase_3"/>
    <property type="match status" value="1"/>
</dbReference>
<proteinExistence type="inferred from homology"/>
<organism evidence="17 18">
    <name type="scientific">Brevibacterium aurantiacum</name>
    <dbReference type="NCBI Taxonomy" id="273384"/>
    <lineage>
        <taxon>Bacteria</taxon>
        <taxon>Bacillati</taxon>
        <taxon>Actinomycetota</taxon>
        <taxon>Actinomycetes</taxon>
        <taxon>Micrococcales</taxon>
        <taxon>Brevibacteriaceae</taxon>
        <taxon>Brevibacterium</taxon>
    </lineage>
</organism>
<dbReference type="InterPro" id="IPR008972">
    <property type="entry name" value="Cupredoxin"/>
</dbReference>
<dbReference type="PANTHER" id="PTHR11709:SF394">
    <property type="entry name" value="FI03373P-RELATED"/>
    <property type="match status" value="1"/>
</dbReference>
<keyword evidence="14" id="KW-0472">Membrane</keyword>
<dbReference type="InterPro" id="IPR045087">
    <property type="entry name" value="Cu-oxidase_fam"/>
</dbReference>
<dbReference type="EC" id="1.7.2.1" evidence="5"/>
<evidence type="ECO:0000256" key="3">
    <source>
        <dbReference type="ARBA" id="ARBA00010609"/>
    </source>
</evidence>
<feature type="compositionally biased region" description="Polar residues" evidence="13">
    <location>
        <begin position="1"/>
        <end position="10"/>
    </location>
</feature>
<dbReference type="Proteomes" id="UP000217881">
    <property type="component" value="Unassembled WGS sequence"/>
</dbReference>
<dbReference type="CDD" id="cd00920">
    <property type="entry name" value="Cupredoxin"/>
    <property type="match status" value="1"/>
</dbReference>
<feature type="transmembrane region" description="Helical" evidence="14">
    <location>
        <begin position="290"/>
        <end position="309"/>
    </location>
</feature>
<feature type="transmembrane region" description="Helical" evidence="14">
    <location>
        <begin position="321"/>
        <end position="345"/>
    </location>
</feature>
<feature type="binding site" description="type 1 copper site" evidence="12">
    <location>
        <position position="905"/>
    </location>
    <ligand>
        <name>Cu cation</name>
        <dbReference type="ChEBI" id="CHEBI:23378"/>
        <label>1</label>
    </ligand>
</feature>
<feature type="transmembrane region" description="Helical" evidence="14">
    <location>
        <begin position="391"/>
        <end position="409"/>
    </location>
</feature>
<dbReference type="Gene3D" id="2.60.40.420">
    <property type="entry name" value="Cupredoxins - blue copper proteins"/>
    <property type="match status" value="3"/>
</dbReference>
<keyword evidence="14" id="KW-0812">Transmembrane</keyword>
<feature type="transmembrane region" description="Helical" evidence="14">
    <location>
        <begin position="366"/>
        <end position="385"/>
    </location>
</feature>
<evidence type="ECO:0000256" key="13">
    <source>
        <dbReference type="SAM" id="MobiDB-lite"/>
    </source>
</evidence>
<feature type="transmembrane region" description="Helical" evidence="14">
    <location>
        <begin position="259"/>
        <end position="278"/>
    </location>
</feature>
<comment type="cofactor">
    <cofactor evidence="2 12">
        <name>Cu(2+)</name>
        <dbReference type="ChEBI" id="CHEBI:29036"/>
    </cofactor>
</comment>
<feature type="region of interest" description="Disordered" evidence="13">
    <location>
        <begin position="588"/>
        <end position="630"/>
    </location>
</feature>
<dbReference type="InterPro" id="IPR028096">
    <property type="entry name" value="EfeO_Cupredoxin"/>
</dbReference>
<feature type="transmembrane region" description="Helical" evidence="14">
    <location>
        <begin position="125"/>
        <end position="144"/>
    </location>
</feature>
<evidence type="ECO:0000256" key="2">
    <source>
        <dbReference type="ARBA" id="ARBA00001973"/>
    </source>
</evidence>
<evidence type="ECO:0000313" key="17">
    <source>
        <dbReference type="EMBL" id="PCC54923.1"/>
    </source>
</evidence>
<dbReference type="InterPro" id="IPR001287">
    <property type="entry name" value="NO2-reductase_Cu"/>
</dbReference>
<evidence type="ECO:0000256" key="6">
    <source>
        <dbReference type="ARBA" id="ARBA00017290"/>
    </source>
</evidence>
<evidence type="ECO:0000256" key="7">
    <source>
        <dbReference type="ARBA" id="ARBA00022723"/>
    </source>
</evidence>
<keyword evidence="10 12" id="KW-0186">Copper</keyword>
<evidence type="ECO:0000256" key="5">
    <source>
        <dbReference type="ARBA" id="ARBA00011882"/>
    </source>
</evidence>
<comment type="subunit">
    <text evidence="4">Homotrimer.</text>
</comment>
<dbReference type="PRINTS" id="PR00695">
    <property type="entry name" value="CUNO2RDTASE"/>
</dbReference>
<dbReference type="InterPro" id="IPR011707">
    <property type="entry name" value="Cu-oxidase-like_N"/>
</dbReference>
<feature type="transmembrane region" description="Helical" evidence="14">
    <location>
        <begin position="233"/>
        <end position="253"/>
    </location>
</feature>
<feature type="transmembrane region" description="Helical" evidence="14">
    <location>
        <begin position="35"/>
        <end position="52"/>
    </location>
</feature>
<comment type="similarity">
    <text evidence="3">Belongs to the multicopper oxidase family.</text>
</comment>
<comment type="cofactor">
    <cofactor evidence="1 12">
        <name>Cu(+)</name>
        <dbReference type="ChEBI" id="CHEBI:49552"/>
    </cofactor>
</comment>
<evidence type="ECO:0000256" key="14">
    <source>
        <dbReference type="SAM" id="Phobius"/>
    </source>
</evidence>
<evidence type="ECO:0000256" key="10">
    <source>
        <dbReference type="ARBA" id="ARBA00023008"/>
    </source>
</evidence>